<dbReference type="Proteomes" id="UP000694864">
    <property type="component" value="Chromosome 20"/>
</dbReference>
<dbReference type="Pfam" id="PF13589">
    <property type="entry name" value="HATPase_c_3"/>
    <property type="match status" value="1"/>
</dbReference>
<sequence>MSSRRTVKRSLILSDDEDEDIFYSFKVLLPNGTSVKLTLSNPDPKMSMQNFVNLVKMEYENARKDCVLLSKRTRVDWNSGGKFSLESNGEKMNGIVRFAAFKPNICHIIRLDDGSGIASTMYENLWDLTPDTDLLKELPENYSFETALADLIDNSLQAVWPYREGARKLISVDISADRITVFDTGKGMDSSEENSIDKWGKIGASLHRSQKTDAIGGDPPYLKPYFGMFGYGGPYASMFLGRRTLVSSKTKESKKVFTFQFKKEALIDNRSILGKNWKTDGGMRDPSEEEIKLSPHGSFTKVEIFESEFDISKIYQLQCRLKDIYFPYIQCDELSKTGRTERPVEFQVNGEDLAEITGGEVAITNLHSTGQVYSFEIRFTLSGGKRKGTTQKANARLKFVYFPIVQGKESFEKILESLEEEGCKVSESFQTFGRVSVRRLGRLLPEVRWDSIPFMVRGNRASTLQKGSRRVKCFVDLDAGFSPTPSKTDLASQNPFSVALRNFGNKPTEKEKDDDVSFEIFKEGKNVSYAQVDDNFRDWVLKMHDTHDEEAASGEDEAVLIVGSLDKKALVISRDAVRVHKVVTRKGMSWKRGQNIKILRGACAGVHNNNVYATIDYFLIEGFEDEAGGDTRILCRLIDRPESEGCKLSIIDGISKLEIGRSLSLPVTIIDSGKCLPVDANEWNRKLEKQQEKAPSKIDLLDERDCRELGIDGELPVGDSVRAGRAPPKQIVAVVRPACFTSSTPSKKLDQLKLEQKHIVKMDEEMVMVVKLLDTNMKPSDKNVKPVYSQRLCPTSRKGISGLYIFSLGSKLPNLFKKAGTYKFSFSIGNSIKCNKTVVVRPSSKVARWELDDNLESLPCNVQVGSSLPPFRITCFDEYKNRIPFTTVPSLEVELEANPRFLLKIDQIEADLIDSGSILKIENMLVETGELDQIRPTYEATLEIRAMDKPFSVSVACKVNPGPPERVAVNNPKALDNLLPGSTVEDFILEMFDGYNNHVAEGTDVLIHIDGYRIEDWMGVNRKVDGRGCIDLSGLLKVTEGYGKSVSLSVIYGNEVIFRKESQIEERELRLVKELPECCAAGSNLVNLIFQVTDSEGSLDASIHHDEKSGWFHTMSIESDSSSVESEIRYAFVHGSCRVPSLSLPENEGVFAFRVFHSRYPELHLSLKTQVTSASSYEREGTGYSTPYPRTTTPPESGIPLITNPGLTPCSQIGVLAIRSSSLALSSQTSLMDMAQYAESLKEKINTYEEYRFEVDKHLESLQAEHEHAEQELSALQASLEPLGASFPECLSTKESMMKQIEEKHHDTAASVFCCLYREAPPPQSFFLSNKGMFGVVALLGSVASTSLSRVLSEYLGKDTMLSLVCKSSQFGQKSDEYRKLQSEAASHGRTITNRFLVICLDATRPWRNGVVKNDPQKRLAMDSPYLPNGDPIPGFKGYGVNMIHLNSEELDIQSNSGHGLRETLFYGIFGELQVYETAEDLEAALPHINGDAVSLDGVIARENGFIYSGCCTPEVHFPITVTEKQEKALVRMEIARGKKRKAEKEIAEENSKKRRLVKKLKKATEKYECLTATADS</sequence>
<dbReference type="InterPro" id="IPR036890">
    <property type="entry name" value="HATPase_C_sf"/>
</dbReference>
<dbReference type="PANTHER" id="PTHR33566">
    <property type="entry name" value="EN/SPM-LIKE TRANSPOSON-RELATED"/>
    <property type="match status" value="1"/>
</dbReference>
<dbReference type="SUPFAM" id="SSF55874">
    <property type="entry name" value="ATPase domain of HSP90 chaperone/DNA topoisomerase II/histidine kinase"/>
    <property type="match status" value="1"/>
</dbReference>
<dbReference type="GeneID" id="104770817"/>
<organism evidence="2 3">
    <name type="scientific">Camelina sativa</name>
    <name type="common">False flax</name>
    <name type="synonym">Myagrum sativum</name>
    <dbReference type="NCBI Taxonomy" id="90675"/>
    <lineage>
        <taxon>Eukaryota</taxon>
        <taxon>Viridiplantae</taxon>
        <taxon>Streptophyta</taxon>
        <taxon>Embryophyta</taxon>
        <taxon>Tracheophyta</taxon>
        <taxon>Spermatophyta</taxon>
        <taxon>Magnoliopsida</taxon>
        <taxon>eudicotyledons</taxon>
        <taxon>Gunneridae</taxon>
        <taxon>Pentapetalae</taxon>
        <taxon>rosids</taxon>
        <taxon>malvids</taxon>
        <taxon>Brassicales</taxon>
        <taxon>Brassicaceae</taxon>
        <taxon>Camelineae</taxon>
        <taxon>Camelina</taxon>
    </lineage>
</organism>
<evidence type="ECO:0000313" key="3">
    <source>
        <dbReference type="RefSeq" id="XP_019098023.1"/>
    </source>
</evidence>
<feature type="coiled-coil region" evidence="1">
    <location>
        <begin position="1533"/>
        <end position="1574"/>
    </location>
</feature>
<evidence type="ECO:0000256" key="1">
    <source>
        <dbReference type="SAM" id="Coils"/>
    </source>
</evidence>
<dbReference type="PANTHER" id="PTHR33566:SF1">
    <property type="entry name" value="EN_SPM-LIKE TRANSPOSON-RELATED"/>
    <property type="match status" value="1"/>
</dbReference>
<evidence type="ECO:0000313" key="2">
    <source>
        <dbReference type="Proteomes" id="UP000694864"/>
    </source>
</evidence>
<dbReference type="Gene3D" id="3.30.565.10">
    <property type="entry name" value="Histidine kinase-like ATPase, C-terminal domain"/>
    <property type="match status" value="1"/>
</dbReference>
<keyword evidence="2" id="KW-1185">Reference proteome</keyword>
<reference evidence="2" key="1">
    <citation type="journal article" date="2014" name="Nat. Commun.">
        <title>The emerging biofuel crop Camelina sativa retains a highly undifferentiated hexaploid genome structure.</title>
        <authorList>
            <person name="Kagale S."/>
            <person name="Koh C."/>
            <person name="Nixon J."/>
            <person name="Bollina V."/>
            <person name="Clarke W.E."/>
            <person name="Tuteja R."/>
            <person name="Spillane C."/>
            <person name="Robinson S.J."/>
            <person name="Links M.G."/>
            <person name="Clarke C."/>
            <person name="Higgins E.E."/>
            <person name="Huebert T."/>
            <person name="Sharpe A.G."/>
            <person name="Parkin I.A."/>
        </authorList>
    </citation>
    <scope>NUCLEOTIDE SEQUENCE [LARGE SCALE GENOMIC DNA]</scope>
    <source>
        <strain evidence="2">cv. DH55</strain>
    </source>
</reference>
<feature type="coiled-coil region" evidence="1">
    <location>
        <begin position="1252"/>
        <end position="1279"/>
    </location>
</feature>
<dbReference type="RefSeq" id="XP_019098023.1">
    <property type="nucleotide sequence ID" value="XM_019242478.1"/>
</dbReference>
<reference evidence="3" key="2">
    <citation type="submission" date="2025-08" db="UniProtKB">
        <authorList>
            <consortium name="RefSeq"/>
        </authorList>
    </citation>
    <scope>IDENTIFICATION</scope>
    <source>
        <tissue evidence="3">Leaf</tissue>
    </source>
</reference>
<proteinExistence type="predicted"/>
<keyword evidence="1" id="KW-0175">Coiled coil</keyword>
<accession>A0ABM1RG85</accession>
<protein>
    <submittedName>
        <fullName evidence="3">Uncharacterized protein LOC104770817 isoform X1</fullName>
    </submittedName>
</protein>
<gene>
    <name evidence="3" type="primary">LOC104770817</name>
</gene>
<name>A0ABM1RG85_CAMSA</name>